<feature type="transmembrane region" description="Helical" evidence="7">
    <location>
        <begin position="26"/>
        <end position="45"/>
    </location>
</feature>
<dbReference type="AlphaFoldDB" id="A0A1N7INE8"/>
<name>A0A1N7INE8_9CORY</name>
<organism evidence="9 10">
    <name type="scientific">Corynebacterium appendicis CIP 107643</name>
    <dbReference type="NCBI Taxonomy" id="1161099"/>
    <lineage>
        <taxon>Bacteria</taxon>
        <taxon>Bacillati</taxon>
        <taxon>Actinomycetota</taxon>
        <taxon>Actinomycetes</taxon>
        <taxon>Mycobacteriales</taxon>
        <taxon>Corynebacteriaceae</taxon>
        <taxon>Corynebacterium</taxon>
    </lineage>
</organism>
<keyword evidence="4" id="KW-1015">Disulfide bond</keyword>
<keyword evidence="2" id="KW-0732">Signal</keyword>
<keyword evidence="5" id="KW-0676">Redox-active center</keyword>
<keyword evidence="3" id="KW-0560">Oxidoreductase</keyword>
<feature type="domain" description="Thioredoxin" evidence="8">
    <location>
        <begin position="76"/>
        <end position="291"/>
    </location>
</feature>
<accession>A0A1N7INE8</accession>
<dbReference type="InterPro" id="IPR013766">
    <property type="entry name" value="Thioredoxin_domain"/>
</dbReference>
<reference evidence="10" key="1">
    <citation type="submission" date="2017-01" db="EMBL/GenBank/DDBJ databases">
        <authorList>
            <person name="Varghese N."/>
            <person name="Submissions S."/>
        </authorList>
    </citation>
    <scope>NUCLEOTIDE SEQUENCE [LARGE SCALE GENOMIC DNA]</scope>
    <source>
        <strain evidence="10">DSM 44531</strain>
    </source>
</reference>
<dbReference type="SUPFAM" id="SSF52833">
    <property type="entry name" value="Thioredoxin-like"/>
    <property type="match status" value="1"/>
</dbReference>
<dbReference type="PROSITE" id="PS51352">
    <property type="entry name" value="THIOREDOXIN_2"/>
    <property type="match status" value="1"/>
</dbReference>
<evidence type="ECO:0000256" key="5">
    <source>
        <dbReference type="ARBA" id="ARBA00023284"/>
    </source>
</evidence>
<feature type="region of interest" description="Disordered" evidence="6">
    <location>
        <begin position="73"/>
        <end position="118"/>
    </location>
</feature>
<dbReference type="STRING" id="1161099.SAMN05444817_101110"/>
<keyword evidence="7" id="KW-1133">Transmembrane helix</keyword>
<evidence type="ECO:0000256" key="1">
    <source>
        <dbReference type="ARBA" id="ARBA00005791"/>
    </source>
</evidence>
<dbReference type="Proteomes" id="UP000186292">
    <property type="component" value="Unassembled WGS sequence"/>
</dbReference>
<keyword evidence="7" id="KW-0812">Transmembrane</keyword>
<evidence type="ECO:0000256" key="7">
    <source>
        <dbReference type="SAM" id="Phobius"/>
    </source>
</evidence>
<dbReference type="Pfam" id="PF13462">
    <property type="entry name" value="Thioredoxin_4"/>
    <property type="match status" value="1"/>
</dbReference>
<keyword evidence="9" id="KW-0413">Isomerase</keyword>
<dbReference type="Gene3D" id="3.40.30.10">
    <property type="entry name" value="Glutaredoxin"/>
    <property type="match status" value="1"/>
</dbReference>
<dbReference type="InterPro" id="IPR012336">
    <property type="entry name" value="Thioredoxin-like_fold"/>
</dbReference>
<feature type="compositionally biased region" description="Polar residues" evidence="6">
    <location>
        <begin position="103"/>
        <end position="113"/>
    </location>
</feature>
<evidence type="ECO:0000259" key="8">
    <source>
        <dbReference type="PROSITE" id="PS51352"/>
    </source>
</evidence>
<dbReference type="InterPro" id="IPR036249">
    <property type="entry name" value="Thioredoxin-like_sf"/>
</dbReference>
<dbReference type="PANTHER" id="PTHR13887:SF14">
    <property type="entry name" value="DISULFIDE BOND FORMATION PROTEIN D"/>
    <property type="match status" value="1"/>
</dbReference>
<dbReference type="PANTHER" id="PTHR13887">
    <property type="entry name" value="GLUTATHIONE S-TRANSFERASE KAPPA"/>
    <property type="match status" value="1"/>
</dbReference>
<evidence type="ECO:0000313" key="9">
    <source>
        <dbReference type="EMBL" id="SIS38599.1"/>
    </source>
</evidence>
<evidence type="ECO:0000256" key="6">
    <source>
        <dbReference type="SAM" id="MobiDB-lite"/>
    </source>
</evidence>
<dbReference type="GO" id="GO:0016853">
    <property type="term" value="F:isomerase activity"/>
    <property type="evidence" value="ECO:0007669"/>
    <property type="project" value="UniProtKB-KW"/>
</dbReference>
<evidence type="ECO:0000256" key="2">
    <source>
        <dbReference type="ARBA" id="ARBA00022729"/>
    </source>
</evidence>
<sequence length="295" mass="31555">MPVSAKSADSTNDTDTNRGGAKVPPLMWAFAAVLALGTGVGGFIVGENYGYDRAVDALAAGELPEKENSVPVTEIPKDAKPGTDFAEPEASEEAALIHGPGSEITSRQDISNSARRDPNDPFAVGAVDAPVVIAEFTDWECPFCIRHANETEPELIKEYVDTGYVRIEWNDMPINGDAAQAAARAGRAAAEQGKFADYKKAYFEEAVQVEGHPGYGIEDFVRFAEAAGVPDIDKFREDAESDKYDDAIAEALDYAQGLGITGTPGFIVNDEFIGGALPVEDFRKVINAELQKTTS</sequence>
<feature type="region of interest" description="Disordered" evidence="6">
    <location>
        <begin position="1"/>
        <end position="21"/>
    </location>
</feature>
<keyword evidence="10" id="KW-1185">Reference proteome</keyword>
<evidence type="ECO:0000256" key="3">
    <source>
        <dbReference type="ARBA" id="ARBA00023002"/>
    </source>
</evidence>
<dbReference type="GO" id="GO:0016491">
    <property type="term" value="F:oxidoreductase activity"/>
    <property type="evidence" value="ECO:0007669"/>
    <property type="project" value="UniProtKB-KW"/>
</dbReference>
<dbReference type="EMBL" id="FTOF01000001">
    <property type="protein sequence ID" value="SIS38599.1"/>
    <property type="molecule type" value="Genomic_DNA"/>
</dbReference>
<evidence type="ECO:0000256" key="4">
    <source>
        <dbReference type="ARBA" id="ARBA00023157"/>
    </source>
</evidence>
<protein>
    <submittedName>
        <fullName evidence="9">Protein-disulfide isomerase</fullName>
    </submittedName>
</protein>
<comment type="similarity">
    <text evidence="1">Belongs to the thioredoxin family. DsbA subfamily.</text>
</comment>
<keyword evidence="7" id="KW-0472">Membrane</keyword>
<gene>
    <name evidence="9" type="ORF">SAMN05444817_101110</name>
</gene>
<proteinExistence type="inferred from homology"/>
<evidence type="ECO:0000313" key="10">
    <source>
        <dbReference type="Proteomes" id="UP000186292"/>
    </source>
</evidence>